<dbReference type="FunFam" id="4.10.1110.10:FF:000001">
    <property type="entry name" value="Zinc finger AN1-type containing 6"/>
    <property type="match status" value="1"/>
</dbReference>
<evidence type="ECO:0000256" key="3">
    <source>
        <dbReference type="ARBA" id="ARBA00022771"/>
    </source>
</evidence>
<dbReference type="SMART" id="SM00259">
    <property type="entry name" value="ZnF_A20"/>
    <property type="match status" value="1"/>
</dbReference>
<reference evidence="9" key="1">
    <citation type="submission" date="2025-08" db="UniProtKB">
        <authorList>
            <consortium name="RefSeq"/>
        </authorList>
    </citation>
    <scope>IDENTIFICATION</scope>
    <source>
        <tissue evidence="9">Young leaves</tissue>
    </source>
</reference>
<dbReference type="InterPro" id="IPR050652">
    <property type="entry name" value="AN1_A20_ZnFinger"/>
</dbReference>
<gene>
    <name evidence="9" type="primary">LOC111435523</name>
</gene>
<keyword evidence="8" id="KW-1185">Reference proteome</keyword>
<feature type="domain" description="A20-type" evidence="6">
    <location>
        <begin position="12"/>
        <end position="46"/>
    </location>
</feature>
<accession>A0A6J1ELJ3</accession>
<organism evidence="8 9">
    <name type="scientific">Cucurbita moschata</name>
    <name type="common">Winter crookneck squash</name>
    <name type="synonym">Cucurbita pepo var. moschata</name>
    <dbReference type="NCBI Taxonomy" id="3662"/>
    <lineage>
        <taxon>Eukaryota</taxon>
        <taxon>Viridiplantae</taxon>
        <taxon>Streptophyta</taxon>
        <taxon>Embryophyta</taxon>
        <taxon>Tracheophyta</taxon>
        <taxon>Spermatophyta</taxon>
        <taxon>Magnoliopsida</taxon>
        <taxon>eudicotyledons</taxon>
        <taxon>Gunneridae</taxon>
        <taxon>Pentapetalae</taxon>
        <taxon>rosids</taxon>
        <taxon>fabids</taxon>
        <taxon>Cucurbitales</taxon>
        <taxon>Cucurbitaceae</taxon>
        <taxon>Cucurbiteae</taxon>
        <taxon>Cucurbita</taxon>
    </lineage>
</organism>
<evidence type="ECO:0000313" key="9">
    <source>
        <dbReference type="RefSeq" id="XP_022928679.1"/>
    </source>
</evidence>
<sequence>MESHDQTGCRTPECPMPCVNNCGFFGRGSTMNMCSKCYKDALLKQEQEKLAASSIENIMNGSSSNNGKEPVVTELIDVQAGVTETKISSIESSSISSSNKSCEEVSMKERPNRCATCRKRVGLTGFDCKCGNLFCAVHRYFDKHNCDFDYRAAAQDAIAKENPVVKAEKLDKI</sequence>
<evidence type="ECO:0000313" key="8">
    <source>
        <dbReference type="Proteomes" id="UP000504609"/>
    </source>
</evidence>
<dbReference type="Pfam" id="PF01428">
    <property type="entry name" value="zf-AN1"/>
    <property type="match status" value="1"/>
</dbReference>
<dbReference type="PROSITE" id="PS51039">
    <property type="entry name" value="ZF_AN1"/>
    <property type="match status" value="1"/>
</dbReference>
<dbReference type="SUPFAM" id="SSF118310">
    <property type="entry name" value="AN1-like Zinc finger"/>
    <property type="match status" value="1"/>
</dbReference>
<name>A0A6J1ELJ3_CUCMO</name>
<dbReference type="Pfam" id="PF01754">
    <property type="entry name" value="zf-A20"/>
    <property type="match status" value="1"/>
</dbReference>
<dbReference type="SUPFAM" id="SSF57716">
    <property type="entry name" value="Glucocorticoid receptor-like (DNA-binding domain)"/>
    <property type="match status" value="1"/>
</dbReference>
<evidence type="ECO:0000256" key="4">
    <source>
        <dbReference type="ARBA" id="ARBA00022833"/>
    </source>
</evidence>
<dbReference type="PANTHER" id="PTHR10634">
    <property type="entry name" value="AN1-TYPE ZINC FINGER PROTEIN"/>
    <property type="match status" value="1"/>
</dbReference>
<evidence type="ECO:0000256" key="2">
    <source>
        <dbReference type="ARBA" id="ARBA00022723"/>
    </source>
</evidence>
<comment type="function">
    <text evidence="1">May be involved in environmental stress response.</text>
</comment>
<dbReference type="GO" id="GO:0003677">
    <property type="term" value="F:DNA binding"/>
    <property type="evidence" value="ECO:0007669"/>
    <property type="project" value="InterPro"/>
</dbReference>
<dbReference type="PANTHER" id="PTHR10634:SF104">
    <property type="entry name" value="ZINC FINGER A20 AND AN1 DOMAIN-CONTAINING STRESS-ASSOCIATED PROTEIN 2"/>
    <property type="match status" value="1"/>
</dbReference>
<dbReference type="GO" id="GO:0008270">
    <property type="term" value="F:zinc ion binding"/>
    <property type="evidence" value="ECO:0007669"/>
    <property type="project" value="UniProtKB-KW"/>
</dbReference>
<evidence type="ECO:0000259" key="7">
    <source>
        <dbReference type="PROSITE" id="PS51039"/>
    </source>
</evidence>
<dbReference type="SMART" id="SM00154">
    <property type="entry name" value="ZnF_AN1"/>
    <property type="match status" value="1"/>
</dbReference>
<feature type="domain" description="AN1-type" evidence="7">
    <location>
        <begin position="108"/>
        <end position="154"/>
    </location>
</feature>
<dbReference type="InterPro" id="IPR035896">
    <property type="entry name" value="AN1-like_Znf"/>
</dbReference>
<keyword evidence="4" id="KW-0862">Zinc</keyword>
<dbReference type="InterPro" id="IPR002653">
    <property type="entry name" value="Znf_A20"/>
</dbReference>
<dbReference type="AlphaFoldDB" id="A0A6J1ELJ3"/>
<dbReference type="PROSITE" id="PS51036">
    <property type="entry name" value="ZF_A20"/>
    <property type="match status" value="1"/>
</dbReference>
<dbReference type="RefSeq" id="XP_022928679.1">
    <property type="nucleotide sequence ID" value="XM_023072911.1"/>
</dbReference>
<dbReference type="KEGG" id="cmos:111435523"/>
<keyword evidence="2" id="KW-0479">Metal-binding</keyword>
<evidence type="ECO:0000259" key="6">
    <source>
        <dbReference type="PROSITE" id="PS51036"/>
    </source>
</evidence>
<protein>
    <submittedName>
        <fullName evidence="9">Zinc finger A20 and AN1 domain-containing stress-associated protein 8-like</fullName>
    </submittedName>
</protein>
<keyword evidence="3 5" id="KW-0863">Zinc-finger</keyword>
<dbReference type="Gene3D" id="4.10.1110.10">
    <property type="entry name" value="AN1-like Zinc finger"/>
    <property type="match status" value="1"/>
</dbReference>
<evidence type="ECO:0000256" key="5">
    <source>
        <dbReference type="PROSITE-ProRule" id="PRU00449"/>
    </source>
</evidence>
<evidence type="ECO:0000256" key="1">
    <source>
        <dbReference type="ARBA" id="ARBA00003732"/>
    </source>
</evidence>
<proteinExistence type="predicted"/>
<dbReference type="Gene3D" id="1.20.5.4770">
    <property type="match status" value="1"/>
</dbReference>
<dbReference type="GeneID" id="111435523"/>
<dbReference type="InterPro" id="IPR000058">
    <property type="entry name" value="Znf_AN1"/>
</dbReference>
<dbReference type="Proteomes" id="UP000504609">
    <property type="component" value="Unplaced"/>
</dbReference>